<keyword evidence="3" id="KW-1185">Reference proteome</keyword>
<reference evidence="2 3" key="1">
    <citation type="submission" date="2023-09" db="EMBL/GenBank/DDBJ databases">
        <authorList>
            <person name="Wang M."/>
        </authorList>
    </citation>
    <scope>NUCLEOTIDE SEQUENCE [LARGE SCALE GENOMIC DNA]</scope>
    <source>
        <strain evidence="2">GT-2023</strain>
        <tissue evidence="2">Liver</tissue>
    </source>
</reference>
<evidence type="ECO:0000313" key="3">
    <source>
        <dbReference type="Proteomes" id="UP001558613"/>
    </source>
</evidence>
<evidence type="ECO:0000256" key="1">
    <source>
        <dbReference type="SAM" id="MobiDB-lite"/>
    </source>
</evidence>
<feature type="region of interest" description="Disordered" evidence="1">
    <location>
        <begin position="79"/>
        <end position="155"/>
    </location>
</feature>
<name>A0ABR3MS68_9TELE</name>
<feature type="region of interest" description="Disordered" evidence="1">
    <location>
        <begin position="170"/>
        <end position="226"/>
    </location>
</feature>
<protein>
    <submittedName>
        <fullName evidence="2">Uncharacterized protein</fullName>
    </submittedName>
</protein>
<gene>
    <name evidence="2" type="ORF">QQF64_032818</name>
</gene>
<proteinExistence type="predicted"/>
<feature type="compositionally biased region" description="Acidic residues" evidence="1">
    <location>
        <begin position="126"/>
        <end position="135"/>
    </location>
</feature>
<organism evidence="2 3">
    <name type="scientific">Cirrhinus molitorella</name>
    <name type="common">mud carp</name>
    <dbReference type="NCBI Taxonomy" id="172907"/>
    <lineage>
        <taxon>Eukaryota</taxon>
        <taxon>Metazoa</taxon>
        <taxon>Chordata</taxon>
        <taxon>Craniata</taxon>
        <taxon>Vertebrata</taxon>
        <taxon>Euteleostomi</taxon>
        <taxon>Actinopterygii</taxon>
        <taxon>Neopterygii</taxon>
        <taxon>Teleostei</taxon>
        <taxon>Ostariophysi</taxon>
        <taxon>Cypriniformes</taxon>
        <taxon>Cyprinidae</taxon>
        <taxon>Labeoninae</taxon>
        <taxon>Labeonini</taxon>
        <taxon>Cirrhinus</taxon>
    </lineage>
</organism>
<comment type="caution">
    <text evidence="2">The sequence shown here is derived from an EMBL/GenBank/DDBJ whole genome shotgun (WGS) entry which is preliminary data.</text>
</comment>
<feature type="compositionally biased region" description="Polar residues" evidence="1">
    <location>
        <begin position="137"/>
        <end position="146"/>
    </location>
</feature>
<feature type="non-terminal residue" evidence="2">
    <location>
        <position position="410"/>
    </location>
</feature>
<feature type="compositionally biased region" description="Basic residues" evidence="1">
    <location>
        <begin position="91"/>
        <end position="112"/>
    </location>
</feature>
<dbReference type="EMBL" id="JAYMGO010000009">
    <property type="protein sequence ID" value="KAL1267455.1"/>
    <property type="molecule type" value="Genomic_DNA"/>
</dbReference>
<evidence type="ECO:0000313" key="2">
    <source>
        <dbReference type="EMBL" id="KAL1267455.1"/>
    </source>
</evidence>
<accession>A0ABR3MS68</accession>
<sequence length="410" mass="45649">MATGGHAPETDVLINLHQVLSEEEKGSTAGQEDEEWEKALSVERFGDIITESAINGADKMGRSYNEKDFEYHRHTFHHTHHPLSTHLPPQRFRKRVLSMDRRRKKKRKKKKTSMPPSDVTPTIHEVDEEEVESETEGQCQAATPTEPSEELPQLSLGSEEDLAADLPLTSFHMESERPPSSEETPPSPAGMEDQEERQEQPHGGGEEEVPNRFSPSPEPASMTTRGWFRRRPVHRLAGAQRTSYDLRERICIGSMTAIETAVYQKVPTDEAEAQMLASADLDDMKTNSSVPCCLLAYKHTRLTELLLICLGSLRPESIFSLGGQKVQNSGANEGCILDDPEVPGVEMTDVGKEKDTSGDVGKGHYGDQENPLGSFAVDGFEDFEEFVLDFDDYDLLESIHSHLGSPVEPI</sequence>
<dbReference type="Proteomes" id="UP001558613">
    <property type="component" value="Unassembled WGS sequence"/>
</dbReference>